<keyword evidence="4" id="KW-1185">Reference proteome</keyword>
<gene>
    <name evidence="3" type="ORF">DW352_21115</name>
</gene>
<protein>
    <submittedName>
        <fullName evidence="3">Pilus assembly protein</fullName>
    </submittedName>
</protein>
<dbReference type="AlphaFoldDB" id="A0A346A0V3"/>
<dbReference type="RefSeq" id="WP_115693179.1">
    <property type="nucleotide sequence ID" value="NZ_CP031417.1"/>
</dbReference>
<proteinExistence type="predicted"/>
<feature type="domain" description="TadE-like" evidence="2">
    <location>
        <begin position="31"/>
        <end position="73"/>
    </location>
</feature>
<organism evidence="3 4">
    <name type="scientific">Pseudolabrys taiwanensis</name>
    <dbReference type="NCBI Taxonomy" id="331696"/>
    <lineage>
        <taxon>Bacteria</taxon>
        <taxon>Pseudomonadati</taxon>
        <taxon>Pseudomonadota</taxon>
        <taxon>Alphaproteobacteria</taxon>
        <taxon>Hyphomicrobiales</taxon>
        <taxon>Xanthobacteraceae</taxon>
        <taxon>Pseudolabrys</taxon>
    </lineage>
</organism>
<evidence type="ECO:0000313" key="4">
    <source>
        <dbReference type="Proteomes" id="UP000254889"/>
    </source>
</evidence>
<accession>A0A346A0V3</accession>
<dbReference type="OrthoDB" id="7349713at2"/>
<keyword evidence="1" id="KW-0472">Membrane</keyword>
<evidence type="ECO:0000313" key="3">
    <source>
        <dbReference type="EMBL" id="AXK82800.1"/>
    </source>
</evidence>
<dbReference type="KEGG" id="ptaw:DW352_21115"/>
<feature type="transmembrane region" description="Helical" evidence="1">
    <location>
        <begin position="37"/>
        <end position="60"/>
    </location>
</feature>
<sequence>MSERARTRLAIRLARLLPERLARRFVRDQKGATAVEFALVALPFFALLFAILETALVFFAGQTLETAAAEASRLIMTGQAQTASYSQQDFKKAVCDRIYGLFDCANGVYVDVKQYSSFGAVNNTAPVANGNFDTTKMTYVPGGPGCIEVVTLYYQWPIYVSLLGNNLSNLNGNYRLLVATSVFRNEPYATSGGC</sequence>
<evidence type="ECO:0000256" key="1">
    <source>
        <dbReference type="SAM" id="Phobius"/>
    </source>
</evidence>
<dbReference type="Proteomes" id="UP000254889">
    <property type="component" value="Chromosome"/>
</dbReference>
<dbReference type="Pfam" id="PF07811">
    <property type="entry name" value="TadE"/>
    <property type="match status" value="1"/>
</dbReference>
<dbReference type="InterPro" id="IPR012495">
    <property type="entry name" value="TadE-like_dom"/>
</dbReference>
<dbReference type="EMBL" id="CP031417">
    <property type="protein sequence ID" value="AXK82800.1"/>
    <property type="molecule type" value="Genomic_DNA"/>
</dbReference>
<name>A0A346A0V3_9HYPH</name>
<reference evidence="3 4" key="1">
    <citation type="submission" date="2018-07" db="EMBL/GenBank/DDBJ databases">
        <authorList>
            <person name="Quirk P.G."/>
            <person name="Krulwich T.A."/>
        </authorList>
    </citation>
    <scope>NUCLEOTIDE SEQUENCE [LARGE SCALE GENOMIC DNA]</scope>
    <source>
        <strain evidence="3 4">CC-BB4</strain>
    </source>
</reference>
<keyword evidence="1" id="KW-1133">Transmembrane helix</keyword>
<evidence type="ECO:0000259" key="2">
    <source>
        <dbReference type="Pfam" id="PF07811"/>
    </source>
</evidence>
<keyword evidence="1" id="KW-0812">Transmembrane</keyword>